<keyword evidence="5" id="KW-1185">Reference proteome</keyword>
<dbReference type="InterPro" id="IPR002347">
    <property type="entry name" value="SDR_fam"/>
</dbReference>
<reference evidence="4 5" key="1">
    <citation type="submission" date="2023-08" db="EMBL/GenBank/DDBJ databases">
        <title>Black Yeasts Isolated from many extreme environments.</title>
        <authorList>
            <person name="Coleine C."/>
            <person name="Stajich J.E."/>
            <person name="Selbmann L."/>
        </authorList>
    </citation>
    <scope>NUCLEOTIDE SEQUENCE [LARGE SCALE GENOMIC DNA]</scope>
    <source>
        <strain evidence="4 5">CCFEE 5792</strain>
    </source>
</reference>
<dbReference type="PANTHER" id="PTHR44229:SF4">
    <property type="entry name" value="15-HYDROXYPROSTAGLANDIN DEHYDROGENASE [NAD(+)]"/>
    <property type="match status" value="1"/>
</dbReference>
<dbReference type="Pfam" id="PF00106">
    <property type="entry name" value="adh_short"/>
    <property type="match status" value="1"/>
</dbReference>
<dbReference type="PANTHER" id="PTHR44229">
    <property type="entry name" value="15-HYDROXYPROSTAGLANDIN DEHYDROGENASE [NAD(+)]"/>
    <property type="match status" value="1"/>
</dbReference>
<dbReference type="InterPro" id="IPR020904">
    <property type="entry name" value="Sc_DH/Rdtase_CS"/>
</dbReference>
<organism evidence="4 5">
    <name type="scientific">Exophiala bonariae</name>
    <dbReference type="NCBI Taxonomy" id="1690606"/>
    <lineage>
        <taxon>Eukaryota</taxon>
        <taxon>Fungi</taxon>
        <taxon>Dikarya</taxon>
        <taxon>Ascomycota</taxon>
        <taxon>Pezizomycotina</taxon>
        <taxon>Eurotiomycetes</taxon>
        <taxon>Chaetothyriomycetidae</taxon>
        <taxon>Chaetothyriales</taxon>
        <taxon>Herpotrichiellaceae</taxon>
        <taxon>Exophiala</taxon>
    </lineage>
</organism>
<dbReference type="GO" id="GO:0016616">
    <property type="term" value="F:oxidoreductase activity, acting on the CH-OH group of donors, NAD or NADP as acceptor"/>
    <property type="evidence" value="ECO:0007669"/>
    <property type="project" value="TreeGrafter"/>
</dbReference>
<dbReference type="RefSeq" id="XP_064701712.1">
    <property type="nucleotide sequence ID" value="XM_064852115.1"/>
</dbReference>
<keyword evidence="2" id="KW-0521">NADP</keyword>
<dbReference type="InterPro" id="IPR036291">
    <property type="entry name" value="NAD(P)-bd_dom_sf"/>
</dbReference>
<evidence type="ECO:0000256" key="1">
    <source>
        <dbReference type="ARBA" id="ARBA00006484"/>
    </source>
</evidence>
<dbReference type="PROSITE" id="PS00061">
    <property type="entry name" value="ADH_SHORT"/>
    <property type="match status" value="1"/>
</dbReference>
<evidence type="ECO:0000256" key="2">
    <source>
        <dbReference type="ARBA" id="ARBA00022857"/>
    </source>
</evidence>
<evidence type="ECO:0000256" key="3">
    <source>
        <dbReference type="ARBA" id="ARBA00023002"/>
    </source>
</evidence>
<evidence type="ECO:0000313" key="4">
    <source>
        <dbReference type="EMBL" id="KAK5046113.1"/>
    </source>
</evidence>
<dbReference type="PRINTS" id="PR00081">
    <property type="entry name" value="GDHRDH"/>
</dbReference>
<keyword evidence="3" id="KW-0560">Oxidoreductase</keyword>
<dbReference type="Proteomes" id="UP001358417">
    <property type="component" value="Unassembled WGS sequence"/>
</dbReference>
<dbReference type="Gene3D" id="3.40.50.720">
    <property type="entry name" value="NAD(P)-binding Rossmann-like Domain"/>
    <property type="match status" value="1"/>
</dbReference>
<comment type="caution">
    <text evidence="4">The sequence shown here is derived from an EMBL/GenBank/DDBJ whole genome shotgun (WGS) entry which is preliminary data.</text>
</comment>
<dbReference type="EMBL" id="JAVRRD010000032">
    <property type="protein sequence ID" value="KAK5046113.1"/>
    <property type="molecule type" value="Genomic_DNA"/>
</dbReference>
<name>A0AAV9MWN0_9EURO</name>
<protein>
    <submittedName>
        <fullName evidence="4">Uncharacterized protein</fullName>
    </submittedName>
</protein>
<dbReference type="SUPFAM" id="SSF51735">
    <property type="entry name" value="NAD(P)-binding Rossmann-fold domains"/>
    <property type="match status" value="1"/>
</dbReference>
<gene>
    <name evidence="4" type="ORF">LTR84_008570</name>
</gene>
<evidence type="ECO:0000313" key="5">
    <source>
        <dbReference type="Proteomes" id="UP001358417"/>
    </source>
</evidence>
<dbReference type="GO" id="GO:0005737">
    <property type="term" value="C:cytoplasm"/>
    <property type="evidence" value="ECO:0007669"/>
    <property type="project" value="TreeGrafter"/>
</dbReference>
<sequence>MTASGLGFALSKCLVERGYLVAMCDIDATTGKARARELGDQAAFFEVDITVYEELGAVFEQAWSKWGRIDFVAANAGILDSASLFPSPETCPPTTPPPKPNLKTIEVNTIAAIHSVYLARHYFSKNTAHGGTITITSSSAAFYALETAPLYTASKSAIPGLVRSLAPRLGEENIRINCICPGFVATSLTAAIQGIVPADYITPMSSIIHAFERFLDGDETGRVAEVSKDRVYLHEQTEFSDRWQKWVAENLTEVKLKAQATRQDQVRLAA</sequence>
<dbReference type="AlphaFoldDB" id="A0AAV9MWN0"/>
<proteinExistence type="inferred from homology"/>
<dbReference type="GeneID" id="89976733"/>
<comment type="similarity">
    <text evidence="1">Belongs to the short-chain dehydrogenases/reductases (SDR) family.</text>
</comment>
<accession>A0AAV9MWN0</accession>